<evidence type="ECO:0000256" key="1">
    <source>
        <dbReference type="SAM" id="MobiDB-lite"/>
    </source>
</evidence>
<dbReference type="Proteomes" id="UP001153269">
    <property type="component" value="Unassembled WGS sequence"/>
</dbReference>
<dbReference type="EMBL" id="CADEAL010002514">
    <property type="protein sequence ID" value="CAB1440802.1"/>
    <property type="molecule type" value="Genomic_DNA"/>
</dbReference>
<organism evidence="2 3">
    <name type="scientific">Pleuronectes platessa</name>
    <name type="common">European plaice</name>
    <dbReference type="NCBI Taxonomy" id="8262"/>
    <lineage>
        <taxon>Eukaryota</taxon>
        <taxon>Metazoa</taxon>
        <taxon>Chordata</taxon>
        <taxon>Craniata</taxon>
        <taxon>Vertebrata</taxon>
        <taxon>Euteleostomi</taxon>
        <taxon>Actinopterygii</taxon>
        <taxon>Neopterygii</taxon>
        <taxon>Teleostei</taxon>
        <taxon>Neoteleostei</taxon>
        <taxon>Acanthomorphata</taxon>
        <taxon>Carangaria</taxon>
        <taxon>Pleuronectiformes</taxon>
        <taxon>Pleuronectoidei</taxon>
        <taxon>Pleuronectidae</taxon>
        <taxon>Pleuronectes</taxon>
    </lineage>
</organism>
<accession>A0A9N7YWB8</accession>
<comment type="caution">
    <text evidence="2">The sequence shown here is derived from an EMBL/GenBank/DDBJ whole genome shotgun (WGS) entry which is preliminary data.</text>
</comment>
<proteinExistence type="predicted"/>
<reference evidence="2" key="1">
    <citation type="submission" date="2020-03" db="EMBL/GenBank/DDBJ databases">
        <authorList>
            <person name="Weist P."/>
        </authorList>
    </citation>
    <scope>NUCLEOTIDE SEQUENCE</scope>
</reference>
<dbReference type="AlphaFoldDB" id="A0A9N7YWB8"/>
<dbReference type="PANTHER" id="PTHR31025">
    <property type="entry name" value="SI:CH211-196P9.1-RELATED"/>
    <property type="match status" value="1"/>
</dbReference>
<gene>
    <name evidence="2" type="ORF">PLEPLA_LOCUS28593</name>
</gene>
<evidence type="ECO:0000313" key="2">
    <source>
        <dbReference type="EMBL" id="CAB1440802.1"/>
    </source>
</evidence>
<sequence>MGNYRAKVKHLGLPELQVNTLKRKSAADSTPAKNVKKAKKSEVNYLPPPPQGESLESLEQVRVELLYEFKKRDNDSVINDKMATTFSLRRTDVILNKPPVIDFRARWPALFALSQVEEEFRRITLKPLQSTFLGKLDQYTPQLLSLFRRKGGAVGRKLDETLDMLNKDNSIESRREAVVRGLILYLGEKPEGFIKVYQIFDNDDAAAFQEAISTMVLNIFMVSKAKDEGLDNQIGIAIEGEEVLFGISDVAHACAFLIGLTYALELSYPKKLKYTFEVFQKIFLELEDVNLKMSSKVHDLKVMLHA</sequence>
<dbReference type="PANTHER" id="PTHR31025:SF25">
    <property type="entry name" value="ZINC FINGER (C2H2)-60"/>
    <property type="match status" value="1"/>
</dbReference>
<name>A0A9N7YWB8_PLEPL</name>
<evidence type="ECO:0000313" key="3">
    <source>
        <dbReference type="Proteomes" id="UP001153269"/>
    </source>
</evidence>
<keyword evidence="3" id="KW-1185">Reference proteome</keyword>
<feature type="region of interest" description="Disordered" evidence="1">
    <location>
        <begin position="22"/>
        <end position="53"/>
    </location>
</feature>
<protein>
    <submittedName>
        <fullName evidence="2">Uncharacterized protein</fullName>
    </submittedName>
</protein>